<protein>
    <recommendedName>
        <fullName evidence="2">Ig-like domain-containing protein</fullName>
    </recommendedName>
</protein>
<reference evidence="3 4" key="1">
    <citation type="submission" date="2017-11" db="EMBL/GenBank/DDBJ databases">
        <title>Infants hospitalized years apart are colonized by the same room-sourced microbial strains.</title>
        <authorList>
            <person name="Brooks B."/>
            <person name="Olm M.R."/>
            <person name="Firek B.A."/>
            <person name="Baker R."/>
            <person name="Thomas B.C."/>
            <person name="Morowitz M.J."/>
            <person name="Banfield J.F."/>
        </authorList>
    </citation>
    <scope>NUCLEOTIDE SEQUENCE [LARGE SCALE GENOMIC DNA]</scope>
    <source>
        <strain evidence="3">S2_009_000_R2_76</strain>
    </source>
</reference>
<dbReference type="NCBIfam" id="TIGR04183">
    <property type="entry name" value="Por_Secre_tail"/>
    <property type="match status" value="1"/>
</dbReference>
<keyword evidence="1" id="KW-0732">Signal</keyword>
<dbReference type="InterPro" id="IPR025667">
    <property type="entry name" value="SprB_repeat"/>
</dbReference>
<dbReference type="PROSITE" id="PS50835">
    <property type="entry name" value="IG_LIKE"/>
    <property type="match status" value="1"/>
</dbReference>
<organism evidence="3 4">
    <name type="scientific">Pseudopedobacter saltans</name>
    <dbReference type="NCBI Taxonomy" id="151895"/>
    <lineage>
        <taxon>Bacteria</taxon>
        <taxon>Pseudomonadati</taxon>
        <taxon>Bacteroidota</taxon>
        <taxon>Sphingobacteriia</taxon>
        <taxon>Sphingobacteriales</taxon>
        <taxon>Sphingobacteriaceae</taxon>
        <taxon>Pseudopedobacter</taxon>
    </lineage>
</organism>
<sequence length="881" mass="93430">MPLFKNLSLLVFTLVLCCSLQAQLSISTVLTNPKCNGGTDGIVVATASGGTAPYQYQLSEAGAGGWQSGSTFSSLKAGTYPVSVKDANNNYKTIYVTLTNPTAITASTISTSASCSNSYDATVSVTPSGGTAPYNYVWTVNGTLITSSNASTNHITGYNTSKIMGPSGSYSVAVTDNNGCSGAVTYYNPTPIALNSNSFNQDVIVESGASSVTAATTTKLDNDVVVGWDLFESGYGGSSAGLPTNRTITSLQDNTLTYNLQSYASTNNSARTLTGGVSTINFTTPTALAKLYLLGTSGNGQTIYSYQVKFSDGTTYPGNLTNNTVSFRDWYASSGPDISIRTLSRVSLTGTIDATNYALFESPITIPAQYYNKTISSITLTNASTTSSAGNIFAVTGYQASGTSSNVGYATSGVSQPSVVINSNLDSTTNYYCSGQQIIYSANTIHGGTNPTYVWQYSTDSTTWTTASSTTNTYTASPSSSYYYVRVTATASTDAGCLSSNTSNRAVFKSILNTIRPTVTISGSTNICHGTNASYTVTNKTNAGSAPTYTWLLDGTENSGLGTGTTTNTNSLTTGTHTIAIKMQSSITCATNNPVTSTAVSTVVNNSPTPTISISNLNSTIPITFKISDSSNLGQTPSYQWYLNGSAISNATSSAYTTSTSTASGDNYSLKVTSSALCASPATLMSNYRTIATALPIVLKSFIATAYSNNITLNWQTATEINTDRFEILRKYQDSSAFVTIGTVKATNITSGSSYQFVDYPKFAGYYQYRLKNYDFDGNYQLSNIQSIYYGNNNETKINKLYPNPFIDKVIISLNNLKSQTATLSIFNMNGIVVRTEKIQLNSGNQNIEVNNLNMFPSGVYILKVIDISNNIIATFKAIKK</sequence>
<gene>
    <name evidence="3" type="ORF">DI598_15665</name>
</gene>
<dbReference type="Gene3D" id="2.60.40.10">
    <property type="entry name" value="Immunoglobulins"/>
    <property type="match status" value="1"/>
</dbReference>
<proteinExistence type="predicted"/>
<dbReference type="EMBL" id="QFOI01000367">
    <property type="protein sequence ID" value="PZP43547.1"/>
    <property type="molecule type" value="Genomic_DNA"/>
</dbReference>
<evidence type="ECO:0000256" key="1">
    <source>
        <dbReference type="SAM" id="SignalP"/>
    </source>
</evidence>
<evidence type="ECO:0000313" key="4">
    <source>
        <dbReference type="Proteomes" id="UP000249645"/>
    </source>
</evidence>
<feature type="signal peptide" evidence="1">
    <location>
        <begin position="1"/>
        <end position="22"/>
    </location>
</feature>
<comment type="caution">
    <text evidence="3">The sequence shown here is derived from an EMBL/GenBank/DDBJ whole genome shotgun (WGS) entry which is preliminary data.</text>
</comment>
<dbReference type="Pfam" id="PF13573">
    <property type="entry name" value="SprB"/>
    <property type="match status" value="2"/>
</dbReference>
<name>A0A2W5EPN5_9SPHI</name>
<evidence type="ECO:0000259" key="2">
    <source>
        <dbReference type="PROSITE" id="PS50835"/>
    </source>
</evidence>
<dbReference type="InterPro" id="IPR007110">
    <property type="entry name" value="Ig-like_dom"/>
</dbReference>
<accession>A0A2W5EPN5</accession>
<evidence type="ECO:0000313" key="3">
    <source>
        <dbReference type="EMBL" id="PZP43547.1"/>
    </source>
</evidence>
<dbReference type="InterPro" id="IPR013783">
    <property type="entry name" value="Ig-like_fold"/>
</dbReference>
<feature type="domain" description="Ig-like" evidence="2">
    <location>
        <begin position="517"/>
        <end position="601"/>
    </location>
</feature>
<dbReference type="AlphaFoldDB" id="A0A2W5EPN5"/>
<dbReference type="InterPro" id="IPR026444">
    <property type="entry name" value="Secre_tail"/>
</dbReference>
<dbReference type="Pfam" id="PF18962">
    <property type="entry name" value="Por_Secre_tail"/>
    <property type="match status" value="1"/>
</dbReference>
<dbReference type="Proteomes" id="UP000249645">
    <property type="component" value="Unassembled WGS sequence"/>
</dbReference>
<feature type="chain" id="PRO_5015914883" description="Ig-like domain-containing protein" evidence="1">
    <location>
        <begin position="23"/>
        <end position="881"/>
    </location>
</feature>